<dbReference type="Proteomes" id="UP000606991">
    <property type="component" value="Unassembled WGS sequence"/>
</dbReference>
<dbReference type="AlphaFoldDB" id="A0A934JX13"/>
<proteinExistence type="predicted"/>
<organism evidence="1 2">
    <name type="scientific">Candidatus Aeolococcus gillhamiae</name>
    <dbReference type="NCBI Taxonomy" id="3127015"/>
    <lineage>
        <taxon>Bacteria</taxon>
        <taxon>Bacillati</taxon>
        <taxon>Candidatus Dormiibacterota</taxon>
        <taxon>Candidatus Dormibacteria</taxon>
        <taxon>Candidatus Aeolococcales</taxon>
        <taxon>Candidatus Aeolococcaceae</taxon>
        <taxon>Candidatus Aeolococcus</taxon>
    </lineage>
</organism>
<evidence type="ECO:0000313" key="1">
    <source>
        <dbReference type="EMBL" id="MBJ7595629.1"/>
    </source>
</evidence>
<protein>
    <submittedName>
        <fullName evidence="1">Uncharacterized protein</fullName>
    </submittedName>
</protein>
<dbReference type="EMBL" id="JAEKNS010000126">
    <property type="protein sequence ID" value="MBJ7595629.1"/>
    <property type="molecule type" value="Genomic_DNA"/>
</dbReference>
<sequence>MSPGILLAALIVAIGAQATRVLVPRRGNYPLAVVCAAAGLLGAELVALGGHGGPAVGVVHPIADAAGIAAVEAAGLVLAAPRRLGRR</sequence>
<dbReference type="RefSeq" id="WP_337312910.1">
    <property type="nucleotide sequence ID" value="NZ_JAEKNS010000126.1"/>
</dbReference>
<accession>A0A934JX13</accession>
<gene>
    <name evidence="1" type="ORF">JF886_12355</name>
</gene>
<reference evidence="1 2" key="1">
    <citation type="submission" date="2020-10" db="EMBL/GenBank/DDBJ databases">
        <title>Ca. Dormibacterota MAGs.</title>
        <authorList>
            <person name="Montgomery K."/>
        </authorList>
    </citation>
    <scope>NUCLEOTIDE SEQUENCE [LARGE SCALE GENOMIC DNA]</scope>
    <source>
        <strain evidence="1">SC8812_S17_18</strain>
    </source>
</reference>
<comment type="caution">
    <text evidence="1">The sequence shown here is derived from an EMBL/GenBank/DDBJ whole genome shotgun (WGS) entry which is preliminary data.</text>
</comment>
<evidence type="ECO:0000313" key="2">
    <source>
        <dbReference type="Proteomes" id="UP000606991"/>
    </source>
</evidence>
<name>A0A934JX13_9BACT</name>